<organism evidence="1 2">
    <name type="scientific">Citrobacter youngae ATCC 29220</name>
    <dbReference type="NCBI Taxonomy" id="500640"/>
    <lineage>
        <taxon>Bacteria</taxon>
        <taxon>Pseudomonadati</taxon>
        <taxon>Pseudomonadota</taxon>
        <taxon>Gammaproteobacteria</taxon>
        <taxon>Enterobacterales</taxon>
        <taxon>Enterobacteriaceae</taxon>
        <taxon>Citrobacter</taxon>
        <taxon>Citrobacter freundii complex</taxon>
    </lineage>
</organism>
<evidence type="ECO:0000313" key="1">
    <source>
        <dbReference type="EMBL" id="EFE09851.1"/>
    </source>
</evidence>
<dbReference type="Proteomes" id="UP000003880">
    <property type="component" value="Unassembled WGS sequence"/>
</dbReference>
<dbReference type="AlphaFoldDB" id="D4B6S0"/>
<name>D4B6S0_9ENTR</name>
<accession>D4B6S0</accession>
<dbReference type="EMBL" id="ABWL02000002">
    <property type="protein sequence ID" value="EFE09851.1"/>
    <property type="molecule type" value="Genomic_DNA"/>
</dbReference>
<comment type="caution">
    <text evidence="1">The sequence shown here is derived from an EMBL/GenBank/DDBJ whole genome shotgun (WGS) entry which is preliminary data.</text>
</comment>
<evidence type="ECO:0000313" key="2">
    <source>
        <dbReference type="Proteomes" id="UP000003880"/>
    </source>
</evidence>
<gene>
    <name evidence="1" type="ORF">CIT292_06010</name>
</gene>
<sequence>MQIAIHERYPPVFFSKIFQHALLNPALSKARGNTIPLREWYEVYYLRW</sequence>
<proteinExistence type="predicted"/>
<dbReference type="HOGENOM" id="CLU_3151036_0_0_6"/>
<protein>
    <submittedName>
        <fullName evidence="1">Uncharacterized protein</fullName>
    </submittedName>
</protein>
<reference evidence="1 2" key="1">
    <citation type="submission" date="2010-02" db="EMBL/GenBank/DDBJ databases">
        <authorList>
            <person name="Weinstock G."/>
            <person name="Sodergren E."/>
            <person name="Clifton S."/>
            <person name="Fulton L."/>
            <person name="Fulton B."/>
            <person name="Courtney L."/>
            <person name="Fronick C."/>
            <person name="Harrison M."/>
            <person name="Strong C."/>
            <person name="Farmer C."/>
            <person name="Delahaunty K."/>
            <person name="Markovic C."/>
            <person name="Hall O."/>
            <person name="Minx P."/>
            <person name="Tomlinson C."/>
            <person name="Mitreva M."/>
            <person name="Nelson J."/>
            <person name="Hou S."/>
            <person name="Wollam A."/>
            <person name="Pepin K.H."/>
            <person name="Johnson M."/>
            <person name="Bhonagiri V."/>
            <person name="Zhang X."/>
            <person name="Suruliraj S."/>
            <person name="Warren W."/>
            <person name="Chinwalla A."/>
            <person name="Mardis E.R."/>
            <person name="Wilson R.K."/>
        </authorList>
    </citation>
    <scope>NUCLEOTIDE SEQUENCE [LARGE SCALE GENOMIC DNA]</scope>
    <source>
        <strain evidence="1 2">ATCC 29220</strain>
    </source>
</reference>